<feature type="transmembrane region" description="Helical" evidence="1">
    <location>
        <begin position="84"/>
        <end position="104"/>
    </location>
</feature>
<gene>
    <name evidence="2" type="ORF">CQU01_03370</name>
</gene>
<accession>A0A511UU34</accession>
<keyword evidence="1" id="KW-0812">Transmembrane</keyword>
<reference evidence="2 3" key="1">
    <citation type="submission" date="2019-07" db="EMBL/GenBank/DDBJ databases">
        <title>Whole genome shotgun sequence of Cerasibacillus quisquiliarum NBRC 102429.</title>
        <authorList>
            <person name="Hosoyama A."/>
            <person name="Uohara A."/>
            <person name="Ohji S."/>
            <person name="Ichikawa N."/>
        </authorList>
    </citation>
    <scope>NUCLEOTIDE SEQUENCE [LARGE SCALE GENOMIC DNA]</scope>
    <source>
        <strain evidence="2 3">NBRC 102429</strain>
    </source>
</reference>
<feature type="transmembrane region" description="Helical" evidence="1">
    <location>
        <begin position="168"/>
        <end position="187"/>
    </location>
</feature>
<keyword evidence="3" id="KW-1185">Reference proteome</keyword>
<feature type="transmembrane region" description="Helical" evidence="1">
    <location>
        <begin position="59"/>
        <end position="77"/>
    </location>
</feature>
<dbReference type="EMBL" id="BJXW01000004">
    <property type="protein sequence ID" value="GEN30099.1"/>
    <property type="molecule type" value="Genomic_DNA"/>
</dbReference>
<protein>
    <submittedName>
        <fullName evidence="2">Uncharacterized protein</fullName>
    </submittedName>
</protein>
<organism evidence="2 3">
    <name type="scientific">Cerasibacillus quisquiliarum</name>
    <dbReference type="NCBI Taxonomy" id="227865"/>
    <lineage>
        <taxon>Bacteria</taxon>
        <taxon>Bacillati</taxon>
        <taxon>Bacillota</taxon>
        <taxon>Bacilli</taxon>
        <taxon>Bacillales</taxon>
        <taxon>Bacillaceae</taxon>
        <taxon>Cerasibacillus</taxon>
    </lineage>
</organism>
<evidence type="ECO:0000313" key="3">
    <source>
        <dbReference type="Proteomes" id="UP000321491"/>
    </source>
</evidence>
<evidence type="ECO:0000256" key="1">
    <source>
        <dbReference type="SAM" id="Phobius"/>
    </source>
</evidence>
<dbReference type="RefSeq" id="WP_146935028.1">
    <property type="nucleotide sequence ID" value="NZ_BJXW01000004.1"/>
</dbReference>
<dbReference type="Proteomes" id="UP000321491">
    <property type="component" value="Unassembled WGS sequence"/>
</dbReference>
<feature type="transmembrane region" description="Helical" evidence="1">
    <location>
        <begin position="110"/>
        <end position="133"/>
    </location>
</feature>
<dbReference type="AlphaFoldDB" id="A0A511UU34"/>
<feature type="transmembrane region" description="Helical" evidence="1">
    <location>
        <begin position="145"/>
        <end position="162"/>
    </location>
</feature>
<keyword evidence="1" id="KW-0472">Membrane</keyword>
<dbReference type="OrthoDB" id="354989at2"/>
<name>A0A511UU34_9BACI</name>
<evidence type="ECO:0000313" key="2">
    <source>
        <dbReference type="EMBL" id="GEN30099.1"/>
    </source>
</evidence>
<keyword evidence="1" id="KW-1133">Transmembrane helix</keyword>
<comment type="caution">
    <text evidence="2">The sequence shown here is derived from an EMBL/GenBank/DDBJ whole genome shotgun (WGS) entry which is preliminary data.</text>
</comment>
<proteinExistence type="predicted"/>
<sequence>MALYKRKPGKEQPYWPIGNYKMRLPLIHYRLETPEFIQGLVIFTIGLSLIEIMTSVVGMSYGAALTITIFTHFLMLLPSTLGVPFVSGFITPLILILIVFLSNFEPGTEAIKALIAVQITVAVIFLLLGITGLGKRFILSLPNSLKGGILIGAGIGAIMTEIQSGGRLAETPISLIIGGILCIYIMFSNSFKKIYAKIPFLKFIANYGIMPAIMRYPVKISVIDRAIGRNG</sequence>